<feature type="compositionally biased region" description="Basic and acidic residues" evidence="1">
    <location>
        <begin position="316"/>
        <end position="338"/>
    </location>
</feature>
<feature type="region of interest" description="Disordered" evidence="1">
    <location>
        <begin position="783"/>
        <end position="843"/>
    </location>
</feature>
<feature type="compositionally biased region" description="Polar residues" evidence="1">
    <location>
        <begin position="188"/>
        <end position="206"/>
    </location>
</feature>
<proteinExistence type="predicted"/>
<feature type="compositionally biased region" description="Acidic residues" evidence="1">
    <location>
        <begin position="114"/>
        <end position="123"/>
    </location>
</feature>
<feature type="domain" description="Retrotransposon gag" evidence="2">
    <location>
        <begin position="639"/>
        <end position="729"/>
    </location>
</feature>
<dbReference type="InterPro" id="IPR005162">
    <property type="entry name" value="Retrotrans_gag_dom"/>
</dbReference>
<feature type="compositionally biased region" description="Basic and acidic residues" evidence="1">
    <location>
        <begin position="148"/>
        <end position="161"/>
    </location>
</feature>
<feature type="compositionally biased region" description="Acidic residues" evidence="1">
    <location>
        <begin position="484"/>
        <end position="495"/>
    </location>
</feature>
<evidence type="ECO:0000313" key="3">
    <source>
        <dbReference type="EMBL" id="KAL0566938.1"/>
    </source>
</evidence>
<feature type="compositionally biased region" description="Low complexity" evidence="1">
    <location>
        <begin position="167"/>
        <end position="178"/>
    </location>
</feature>
<feature type="compositionally biased region" description="Polar residues" evidence="1">
    <location>
        <begin position="471"/>
        <end position="480"/>
    </location>
</feature>
<feature type="region of interest" description="Disordered" evidence="1">
    <location>
        <begin position="89"/>
        <end position="217"/>
    </location>
</feature>
<name>A0ABR3EVJ2_9AGAR</name>
<accession>A0ABR3EVJ2</accession>
<gene>
    <name evidence="3" type="ORF">V5O48_015060</name>
</gene>
<dbReference type="Proteomes" id="UP001465976">
    <property type="component" value="Unassembled WGS sequence"/>
</dbReference>
<feature type="compositionally biased region" description="Polar residues" evidence="1">
    <location>
        <begin position="551"/>
        <end position="563"/>
    </location>
</feature>
<comment type="caution">
    <text evidence="3">The sequence shown here is derived from an EMBL/GenBank/DDBJ whole genome shotgun (WGS) entry which is preliminary data.</text>
</comment>
<feature type="region of interest" description="Disordered" evidence="1">
    <location>
        <begin position="299"/>
        <end position="359"/>
    </location>
</feature>
<feature type="compositionally biased region" description="Low complexity" evidence="1">
    <location>
        <begin position="783"/>
        <end position="796"/>
    </location>
</feature>
<dbReference type="Pfam" id="PF03732">
    <property type="entry name" value="Retrotrans_gag"/>
    <property type="match status" value="1"/>
</dbReference>
<feature type="compositionally biased region" description="Polar residues" evidence="1">
    <location>
        <begin position="815"/>
        <end position="837"/>
    </location>
</feature>
<feature type="compositionally biased region" description="Basic and acidic residues" evidence="1">
    <location>
        <begin position="299"/>
        <end position="309"/>
    </location>
</feature>
<feature type="region of interest" description="Disordered" evidence="1">
    <location>
        <begin position="936"/>
        <end position="955"/>
    </location>
</feature>
<keyword evidence="4" id="KW-1185">Reference proteome</keyword>
<feature type="compositionally biased region" description="Acidic residues" evidence="1">
    <location>
        <begin position="936"/>
        <end position="948"/>
    </location>
</feature>
<protein>
    <recommendedName>
        <fullName evidence="2">Retrotransposon gag domain-containing protein</fullName>
    </recommendedName>
</protein>
<feature type="region of interest" description="Disordered" evidence="1">
    <location>
        <begin position="551"/>
        <end position="601"/>
    </location>
</feature>
<feature type="region of interest" description="Disordered" evidence="1">
    <location>
        <begin position="254"/>
        <end position="274"/>
    </location>
</feature>
<sequence>EIVVGRQLDRLVSKFRHNYVNFERDRTGNRSLNINRNDPLMWAASRYGTRPSSQYREIGVQTNEDIAPATPARPDVAEVGIQVSGLPRIGRHTQTETGEYDSIFDEPPPVLDSILEEDEPEEESGIRNEAANPDQGEPLTPRGSRKAGFKELEKKLRDERKARKKVPVISISSSSSEEPAPPRAGPSHSQHIPSTPFTAHVTSPDTSDSDFVPDDPEAYTERQARIMDYWLNVSQDQNANFLMQKALRELERSARVEQQRRRRDAPQPQAAHPEVQQIISEWKDIQRELQEGRDLRRRYEERHGKDGSHDCSPCGSRKDQDEKNKENRTATHFVRDIPPHMSKSGILQTPKHVSWASDVRDKETPLPRYTAQPSTPAPAYSVVTQTAGEIDPSTLSDTEVFVQQAHEFDSPGAGSSRDREPPFSGGQPAGVRFAENTPRVWSGRGRGWGSRGGSAHHRTSTPYPGRYAVFTPSTLRTASSPGDPGDEPPDDDEDPFQTNDPRMPPRVPPMGRGRAPRDPQFDEEAMNQATPSFIINEEDLQRQIAQMVQDSLTDQRANTTRGSPTRGEPWEERAEREARKERREAQSKIKLQDPQPFSGENREEFDPFIEECEAIYEAKPDIYADANAMINHCASWTTGKAEAAIRVMQRRRRQGHRVVQLESWGAFVSELRKSFGLRDATAFAQAKVQKTKQQPGESYGDFYNRFSEVATKSGFDDPSLRWHLLKGLTKPTLARLRGSNNIPSSYTDLHEHLRELDAVDHTLMEGELIDSYDVEVATMPSTAKKTISTTTTTMTSPRAQGNRQQDTPRPARQYQPPNRANPQPYFNSRSNPRSDAATSGEVKKAVTGLPDAAKKAIADAQPLPWPTREIRDQRRRDKLCLLCGDPNHFVPNCPHNQRIARGAVTFSEAADTDSVWVTEPDGMGHLVYYDDFLDDEDYDNQENGDEAQDNLNSEA</sequence>
<dbReference type="EMBL" id="JBAHYK010001728">
    <property type="protein sequence ID" value="KAL0566938.1"/>
    <property type="molecule type" value="Genomic_DNA"/>
</dbReference>
<reference evidence="3 4" key="1">
    <citation type="submission" date="2024-02" db="EMBL/GenBank/DDBJ databases">
        <title>A draft genome for the cacao thread blight pathogen Marasmius crinis-equi.</title>
        <authorList>
            <person name="Cohen S.P."/>
            <person name="Baruah I.K."/>
            <person name="Amoako-Attah I."/>
            <person name="Bukari Y."/>
            <person name="Meinhardt L.W."/>
            <person name="Bailey B.A."/>
        </authorList>
    </citation>
    <scope>NUCLEOTIDE SEQUENCE [LARGE SCALE GENOMIC DNA]</scope>
    <source>
        <strain evidence="3 4">GH-76</strain>
    </source>
</reference>
<evidence type="ECO:0000256" key="1">
    <source>
        <dbReference type="SAM" id="MobiDB-lite"/>
    </source>
</evidence>
<feature type="region of interest" description="Disordered" evidence="1">
    <location>
        <begin position="408"/>
        <end position="520"/>
    </location>
</feature>
<feature type="compositionally biased region" description="Basic and acidic residues" evidence="1">
    <location>
        <begin position="568"/>
        <end position="591"/>
    </location>
</feature>
<feature type="compositionally biased region" description="Acidic residues" evidence="1">
    <location>
        <begin position="207"/>
        <end position="217"/>
    </location>
</feature>
<feature type="non-terminal residue" evidence="3">
    <location>
        <position position="1"/>
    </location>
</feature>
<evidence type="ECO:0000313" key="4">
    <source>
        <dbReference type="Proteomes" id="UP001465976"/>
    </source>
</evidence>
<feature type="compositionally biased region" description="Polar residues" evidence="1">
    <location>
        <begin position="797"/>
        <end position="807"/>
    </location>
</feature>
<organism evidence="3 4">
    <name type="scientific">Marasmius crinis-equi</name>
    <dbReference type="NCBI Taxonomy" id="585013"/>
    <lineage>
        <taxon>Eukaryota</taxon>
        <taxon>Fungi</taxon>
        <taxon>Dikarya</taxon>
        <taxon>Basidiomycota</taxon>
        <taxon>Agaricomycotina</taxon>
        <taxon>Agaricomycetes</taxon>
        <taxon>Agaricomycetidae</taxon>
        <taxon>Agaricales</taxon>
        <taxon>Marasmiineae</taxon>
        <taxon>Marasmiaceae</taxon>
        <taxon>Marasmius</taxon>
    </lineage>
</organism>
<evidence type="ECO:0000259" key="2">
    <source>
        <dbReference type="Pfam" id="PF03732"/>
    </source>
</evidence>